<protein>
    <submittedName>
        <fullName evidence="5">Myb-binding protein 1A-like protein</fullName>
    </submittedName>
</protein>
<dbReference type="InterPro" id="IPR016024">
    <property type="entry name" value="ARM-type_fold"/>
</dbReference>
<accession>A0ABM1C0M4</accession>
<evidence type="ECO:0000313" key="4">
    <source>
        <dbReference type="Proteomes" id="UP000694941"/>
    </source>
</evidence>
<name>A0ABM1C0M4_LIMPO</name>
<gene>
    <name evidence="5" type="primary">LOC106476046</name>
</gene>
<dbReference type="InterPro" id="IPR007015">
    <property type="entry name" value="DNA_pol_V/MYBBP1A"/>
</dbReference>
<dbReference type="RefSeq" id="XP_013792169.2">
    <property type="nucleotide sequence ID" value="XM_013936715.2"/>
</dbReference>
<dbReference type="Pfam" id="PF04931">
    <property type="entry name" value="DNA_pol_phi"/>
    <property type="match status" value="1"/>
</dbReference>
<comment type="subcellular location">
    <subcellularLocation>
        <location evidence="1">Nucleus</location>
    </subcellularLocation>
</comment>
<dbReference type="PANTHER" id="PTHR13213:SF2">
    <property type="entry name" value="MYB-BINDING PROTEIN 1A"/>
    <property type="match status" value="1"/>
</dbReference>
<keyword evidence="3" id="KW-0539">Nucleus</keyword>
<evidence type="ECO:0000256" key="1">
    <source>
        <dbReference type="ARBA" id="ARBA00004123"/>
    </source>
</evidence>
<reference evidence="5" key="1">
    <citation type="submission" date="2025-08" db="UniProtKB">
        <authorList>
            <consortium name="RefSeq"/>
        </authorList>
    </citation>
    <scope>IDENTIFICATION</scope>
    <source>
        <tissue evidence="5">Muscle</tissue>
    </source>
</reference>
<dbReference type="Proteomes" id="UP000694941">
    <property type="component" value="Unplaced"/>
</dbReference>
<organism evidence="4 5">
    <name type="scientific">Limulus polyphemus</name>
    <name type="common">Atlantic horseshoe crab</name>
    <dbReference type="NCBI Taxonomy" id="6850"/>
    <lineage>
        <taxon>Eukaryota</taxon>
        <taxon>Metazoa</taxon>
        <taxon>Ecdysozoa</taxon>
        <taxon>Arthropoda</taxon>
        <taxon>Chelicerata</taxon>
        <taxon>Merostomata</taxon>
        <taxon>Xiphosura</taxon>
        <taxon>Limulidae</taxon>
        <taxon>Limulus</taxon>
    </lineage>
</organism>
<proteinExistence type="inferred from homology"/>
<keyword evidence="4" id="KW-1185">Reference proteome</keyword>
<evidence type="ECO:0000256" key="3">
    <source>
        <dbReference type="ARBA" id="ARBA00023242"/>
    </source>
</evidence>
<comment type="similarity">
    <text evidence="2">Belongs to the MYBBP1A family.</text>
</comment>
<dbReference type="SUPFAM" id="SSF48371">
    <property type="entry name" value="ARM repeat"/>
    <property type="match status" value="1"/>
</dbReference>
<dbReference type="GeneID" id="106476046"/>
<dbReference type="PANTHER" id="PTHR13213">
    <property type="entry name" value="MYB-BINDING PROTEIN 1A FAMILY MEMBER"/>
    <property type="match status" value="1"/>
</dbReference>
<evidence type="ECO:0000256" key="2">
    <source>
        <dbReference type="ARBA" id="ARBA00006809"/>
    </source>
</evidence>
<sequence length="620" mass="69438">MALFSPFSMALNHMDQSSESSEKGKRSVDGQILDIFWKLVETKKEDRLSAAKSLLNIVIAKQKLNKGHGLCTDLAYTVERLVKGIGSLRKAARHGFTLALTEVLRLFPSVSTDHVICLIKKHLLLSGTKQEKGSAVIGQMLAYGAIIRAGRASVEPDVLGTVVLSLQNLAAQRSYVQHAAFQLLTELFSSVDEKSFKKHILPHLKDSLCDGWNNCTPDKLWLLFVCARLFPGVVNQAFMREHWQTERLLSPENYTHLTRILKQSTAGHPLVHLACREVVMQAVKEKDFRLFWKTVVDDGLFNSHLSEKVYLGFQLIKEVLPYIKKAKKVQHILSQPFCNIFIKASLWSQHPLNPAVCEMSDFLTNFVKECTDSTVQFAVLKVYIQSPGTILFDQVTKKKTLATVLQHLLPDALKKYVALLKEEVLGQSFSVDPRLISVRLLVLATRKKIVKPVTELGEVNCFPFVVVKPVTELGEVNCFPFVVVKPVTELGVVNCFPFVVVKPVTELGEVNCFPFVVVKPVTELGEVNCSPSEVVEPVTELGEVICFPFEVVKPVTELGEIHKLWTKTVSLVSKLKKRRSELDSKSSDHLCAFEVFLLHLGLQLFLDSKRTTEPLEVGSL</sequence>
<evidence type="ECO:0000313" key="5">
    <source>
        <dbReference type="RefSeq" id="XP_013792169.2"/>
    </source>
</evidence>